<dbReference type="EMBL" id="JACCJC010000005">
    <property type="protein sequence ID" value="KAF6239755.1"/>
    <property type="molecule type" value="Genomic_DNA"/>
</dbReference>
<gene>
    <name evidence="2" type="ORF">HO173_002301</name>
</gene>
<comment type="caution">
    <text evidence="2">The sequence shown here is derived from an EMBL/GenBank/DDBJ whole genome shotgun (WGS) entry which is preliminary data.</text>
</comment>
<dbReference type="AlphaFoldDB" id="A0A8H6G3K3"/>
<name>A0A8H6G3K3_9LECA</name>
<evidence type="ECO:0000313" key="3">
    <source>
        <dbReference type="Proteomes" id="UP000578531"/>
    </source>
</evidence>
<feature type="region of interest" description="Disordered" evidence="1">
    <location>
        <begin position="66"/>
        <end position="99"/>
    </location>
</feature>
<dbReference type="Proteomes" id="UP000578531">
    <property type="component" value="Unassembled WGS sequence"/>
</dbReference>
<dbReference type="GeneID" id="59283975"/>
<organism evidence="2 3">
    <name type="scientific">Letharia columbiana</name>
    <dbReference type="NCBI Taxonomy" id="112416"/>
    <lineage>
        <taxon>Eukaryota</taxon>
        <taxon>Fungi</taxon>
        <taxon>Dikarya</taxon>
        <taxon>Ascomycota</taxon>
        <taxon>Pezizomycotina</taxon>
        <taxon>Lecanoromycetes</taxon>
        <taxon>OSLEUM clade</taxon>
        <taxon>Lecanoromycetidae</taxon>
        <taxon>Lecanorales</taxon>
        <taxon>Lecanorineae</taxon>
        <taxon>Parmeliaceae</taxon>
        <taxon>Letharia</taxon>
    </lineage>
</organism>
<evidence type="ECO:0000256" key="1">
    <source>
        <dbReference type="SAM" id="MobiDB-lite"/>
    </source>
</evidence>
<evidence type="ECO:0000313" key="2">
    <source>
        <dbReference type="EMBL" id="KAF6239755.1"/>
    </source>
</evidence>
<feature type="compositionally biased region" description="Basic residues" evidence="1">
    <location>
        <begin position="87"/>
        <end position="99"/>
    </location>
</feature>
<reference evidence="2 3" key="1">
    <citation type="journal article" date="2020" name="Genomics">
        <title>Complete, high-quality genomes from long-read metagenomic sequencing of two wolf lichen thalli reveals enigmatic genome architecture.</title>
        <authorList>
            <person name="McKenzie S.K."/>
            <person name="Walston R.F."/>
            <person name="Allen J.L."/>
        </authorList>
    </citation>
    <scope>NUCLEOTIDE SEQUENCE [LARGE SCALE GENOMIC DNA]</scope>
    <source>
        <strain evidence="2">WasteWater2</strain>
    </source>
</reference>
<protein>
    <submittedName>
        <fullName evidence="2">Uncharacterized protein</fullName>
    </submittedName>
</protein>
<sequence>MGRVFSCSKAVLIDLIEKKMLCYTQNPYPPVYEQERLDGQSPTTFPSPGGAFGGLTFPLHTTIGAGPLIEPKPQVQSPVWGPAPERKARRLPLLKGPRP</sequence>
<dbReference type="RefSeq" id="XP_037169030.1">
    <property type="nucleotide sequence ID" value="XM_037304235.1"/>
</dbReference>
<proteinExistence type="predicted"/>
<accession>A0A8H6G3K3</accession>
<keyword evidence="3" id="KW-1185">Reference proteome</keyword>